<sequence>MIKYIKYKWSSIISTPIIGILIAYIITYFYRRTVDIIVLIIGVSFITEIVNYKAELQSVGVFLHPPPKLLDFLTF</sequence>
<feature type="transmembrane region" description="Helical" evidence="1">
    <location>
        <begin position="12"/>
        <end position="30"/>
    </location>
</feature>
<keyword evidence="3" id="KW-1185">Reference proteome</keyword>
<keyword evidence="1" id="KW-0812">Transmembrane</keyword>
<accession>A0A1S2LHV9</accession>
<feature type="transmembrane region" description="Helical" evidence="1">
    <location>
        <begin position="36"/>
        <end position="54"/>
    </location>
</feature>
<reference evidence="2 3" key="1">
    <citation type="submission" date="2016-10" db="EMBL/GenBank/DDBJ databases">
        <title>Draft genome sequences of four alkaliphilic bacteria belonging to the Anaerobacillus genus.</title>
        <authorList>
            <person name="Bassil N.M."/>
            <person name="Lloyd J.R."/>
        </authorList>
    </citation>
    <scope>NUCLEOTIDE SEQUENCE [LARGE SCALE GENOMIC DNA]</scope>
    <source>
        <strain evidence="2 3">DSM 18345</strain>
    </source>
</reference>
<keyword evidence="1" id="KW-1133">Transmembrane helix</keyword>
<comment type="caution">
    <text evidence="2">The sequence shown here is derived from an EMBL/GenBank/DDBJ whole genome shotgun (WGS) entry which is preliminary data.</text>
</comment>
<gene>
    <name evidence="2" type="ORF">BKP37_14585</name>
</gene>
<dbReference type="AlphaFoldDB" id="A0A1S2LHV9"/>
<protein>
    <submittedName>
        <fullName evidence="2">Uncharacterized protein</fullName>
    </submittedName>
</protein>
<evidence type="ECO:0000313" key="3">
    <source>
        <dbReference type="Proteomes" id="UP000179524"/>
    </source>
</evidence>
<dbReference type="Proteomes" id="UP000179524">
    <property type="component" value="Unassembled WGS sequence"/>
</dbReference>
<name>A0A1S2LHV9_9BACI</name>
<proteinExistence type="predicted"/>
<organism evidence="2 3">
    <name type="scientific">Anaerobacillus alkalilacustris</name>
    <dbReference type="NCBI Taxonomy" id="393763"/>
    <lineage>
        <taxon>Bacteria</taxon>
        <taxon>Bacillati</taxon>
        <taxon>Bacillota</taxon>
        <taxon>Bacilli</taxon>
        <taxon>Bacillales</taxon>
        <taxon>Bacillaceae</taxon>
        <taxon>Anaerobacillus</taxon>
    </lineage>
</organism>
<evidence type="ECO:0000313" key="2">
    <source>
        <dbReference type="EMBL" id="OIJ12102.1"/>
    </source>
</evidence>
<dbReference type="EMBL" id="MLQR01000033">
    <property type="protein sequence ID" value="OIJ12102.1"/>
    <property type="molecule type" value="Genomic_DNA"/>
</dbReference>
<evidence type="ECO:0000256" key="1">
    <source>
        <dbReference type="SAM" id="Phobius"/>
    </source>
</evidence>
<keyword evidence="1" id="KW-0472">Membrane</keyword>